<reference evidence="4 5" key="1">
    <citation type="journal article" date="2016" name="Genome Announc.">
        <title>Complete Genome Sequence of Thiostrepton-Producing Streptomyces laurentii ATCC 31255.</title>
        <authorList>
            <person name="Doi K."/>
            <person name="Fujino Y."/>
            <person name="Nagayoshi Y."/>
            <person name="Ohshima T."/>
            <person name="Ogata S."/>
        </authorList>
    </citation>
    <scope>NUCLEOTIDE SEQUENCE [LARGE SCALE GENOMIC DNA]</scope>
    <source>
        <strain evidence="4 5">ATCC 31255</strain>
    </source>
</reference>
<dbReference type="GO" id="GO:0016787">
    <property type="term" value="F:hydrolase activity"/>
    <property type="evidence" value="ECO:0007669"/>
    <property type="project" value="UniProtKB-KW"/>
</dbReference>
<dbReference type="EMBL" id="AP017424">
    <property type="protein sequence ID" value="BAU88337.1"/>
    <property type="molecule type" value="Genomic_DNA"/>
</dbReference>
<comment type="similarity">
    <text evidence="1">Belongs to the thioesterase family.</text>
</comment>
<dbReference type="InterPro" id="IPR001031">
    <property type="entry name" value="Thioesterase"/>
</dbReference>
<evidence type="ECO:0000256" key="2">
    <source>
        <dbReference type="ARBA" id="ARBA00022801"/>
    </source>
</evidence>
<dbReference type="GO" id="GO:0008610">
    <property type="term" value="P:lipid biosynthetic process"/>
    <property type="evidence" value="ECO:0007669"/>
    <property type="project" value="TreeGrafter"/>
</dbReference>
<protein>
    <submittedName>
        <fullName evidence="4">Thioesterase involved in non-ribosomal peptide biosynthesis</fullName>
    </submittedName>
</protein>
<name>A0A169PRT9_STRLU</name>
<dbReference type="InterPro" id="IPR029058">
    <property type="entry name" value="AB_hydrolase_fold"/>
</dbReference>
<dbReference type="PANTHER" id="PTHR11487">
    <property type="entry name" value="THIOESTERASE"/>
    <property type="match status" value="1"/>
</dbReference>
<dbReference type="Pfam" id="PF00975">
    <property type="entry name" value="Thioesterase"/>
    <property type="match status" value="1"/>
</dbReference>
<dbReference type="InterPro" id="IPR012223">
    <property type="entry name" value="TEII"/>
</dbReference>
<keyword evidence="2" id="KW-0378">Hydrolase</keyword>
<dbReference type="KEGG" id="slau:SLA_7472"/>
<gene>
    <name evidence="4" type="ORF">SLA_7472</name>
</gene>
<dbReference type="SUPFAM" id="SSF53474">
    <property type="entry name" value="alpha/beta-Hydrolases"/>
    <property type="match status" value="1"/>
</dbReference>
<dbReference type="PANTHER" id="PTHR11487:SF0">
    <property type="entry name" value="S-ACYL FATTY ACID SYNTHASE THIOESTERASE, MEDIUM CHAIN"/>
    <property type="match status" value="1"/>
</dbReference>
<evidence type="ECO:0000313" key="5">
    <source>
        <dbReference type="Proteomes" id="UP000217676"/>
    </source>
</evidence>
<proteinExistence type="inferred from homology"/>
<dbReference type="RefSeq" id="WP_359883961.1">
    <property type="nucleotide sequence ID" value="NZ_JBEYHT010000069.1"/>
</dbReference>
<feature type="domain" description="Thioesterase TesA-like" evidence="3">
    <location>
        <begin position="33"/>
        <end position="255"/>
    </location>
</feature>
<evidence type="ECO:0000256" key="1">
    <source>
        <dbReference type="ARBA" id="ARBA00007169"/>
    </source>
</evidence>
<evidence type="ECO:0000259" key="3">
    <source>
        <dbReference type="SMART" id="SM00824"/>
    </source>
</evidence>
<dbReference type="InterPro" id="IPR020802">
    <property type="entry name" value="TesA-like"/>
</dbReference>
<evidence type="ECO:0000313" key="4">
    <source>
        <dbReference type="EMBL" id="BAU88337.1"/>
    </source>
</evidence>
<dbReference type="Proteomes" id="UP000217676">
    <property type="component" value="Chromosome"/>
</dbReference>
<dbReference type="Gene3D" id="3.40.50.1820">
    <property type="entry name" value="alpha/beta hydrolase"/>
    <property type="match status" value="1"/>
</dbReference>
<sequence>MIPSPVRAPNAAGPDGLWLRRPRPVFAPRIRLVCLPHAGGTAGAFYGWADALPDDVELVAVQYPGRQDRLGETCVGAMAPLADSVARELLPLFDRPVALLGHSMGAALAYEVTLRLEALYRARPLHLFVSGHGSPLSPRGGRDLHLQGDEAMVEGLLALGGMDPAVVAEPELLALLLPSFRADLTLIETYRPAAARPVTVPVTAYVGDADPGVPVAHAAAWSDATSGEFALRVFPGDHFSLVMGSEIVTDVARVLAAPH</sequence>
<keyword evidence="5" id="KW-1185">Reference proteome</keyword>
<dbReference type="SMART" id="SM00824">
    <property type="entry name" value="PKS_TE"/>
    <property type="match status" value="1"/>
</dbReference>
<organism evidence="4 5">
    <name type="scientific">Streptomyces laurentii</name>
    <dbReference type="NCBI Taxonomy" id="39478"/>
    <lineage>
        <taxon>Bacteria</taxon>
        <taxon>Bacillati</taxon>
        <taxon>Actinomycetota</taxon>
        <taxon>Actinomycetes</taxon>
        <taxon>Kitasatosporales</taxon>
        <taxon>Streptomycetaceae</taxon>
        <taxon>Streptomyces</taxon>
    </lineage>
</organism>
<dbReference type="AlphaFoldDB" id="A0A169PRT9"/>
<accession>A0A169PRT9</accession>